<protein>
    <submittedName>
        <fullName evidence="2">Uncharacterized protein</fullName>
    </submittedName>
</protein>
<proteinExistence type="predicted"/>
<feature type="signal peptide" evidence="1">
    <location>
        <begin position="1"/>
        <end position="17"/>
    </location>
</feature>
<accession>A0A1I6QTU4</accession>
<evidence type="ECO:0000313" key="2">
    <source>
        <dbReference type="EMBL" id="SFS55839.1"/>
    </source>
</evidence>
<feature type="chain" id="PRO_5011682457" evidence="1">
    <location>
        <begin position="18"/>
        <end position="148"/>
    </location>
</feature>
<dbReference type="RefSeq" id="WP_175498482.1">
    <property type="nucleotide sequence ID" value="NZ_FPAJ01000001.1"/>
</dbReference>
<organism evidence="2 3">
    <name type="scientific">Sulfitobacter marinus</name>
    <dbReference type="NCBI Taxonomy" id="394264"/>
    <lineage>
        <taxon>Bacteria</taxon>
        <taxon>Pseudomonadati</taxon>
        <taxon>Pseudomonadota</taxon>
        <taxon>Alphaproteobacteria</taxon>
        <taxon>Rhodobacterales</taxon>
        <taxon>Roseobacteraceae</taxon>
        <taxon>Sulfitobacter</taxon>
    </lineage>
</organism>
<evidence type="ECO:0000313" key="3">
    <source>
        <dbReference type="Proteomes" id="UP000199239"/>
    </source>
</evidence>
<reference evidence="3" key="1">
    <citation type="submission" date="2016-10" db="EMBL/GenBank/DDBJ databases">
        <authorList>
            <person name="Varghese N."/>
            <person name="Submissions S."/>
        </authorList>
    </citation>
    <scope>NUCLEOTIDE SEQUENCE [LARGE SCALE GENOMIC DNA]</scope>
    <source>
        <strain evidence="3">DSM 23422</strain>
    </source>
</reference>
<keyword evidence="1" id="KW-0732">Signal</keyword>
<name>A0A1I6QTU4_9RHOB</name>
<dbReference type="EMBL" id="FPAJ01000001">
    <property type="protein sequence ID" value="SFS55839.1"/>
    <property type="molecule type" value="Genomic_DNA"/>
</dbReference>
<sequence>MRWIFPLVLISTLPAVAQEKAPDAAVADITPDEATALETAPYRQDILRICDFVTECVENEPCTETEFTPEITGIGGGLTADDLGVQAQMITDAETVELLGVTSGKSMSLAGGTFAARHMITITENGATRYTVHYADGPFVISYLGTCN</sequence>
<dbReference type="AlphaFoldDB" id="A0A1I6QTU4"/>
<dbReference type="STRING" id="394264.SAMN04488040_0934"/>
<dbReference type="Proteomes" id="UP000199239">
    <property type="component" value="Unassembled WGS sequence"/>
</dbReference>
<keyword evidence="3" id="KW-1185">Reference proteome</keyword>
<gene>
    <name evidence="2" type="ORF">SAMN04488040_0934</name>
</gene>
<evidence type="ECO:0000256" key="1">
    <source>
        <dbReference type="SAM" id="SignalP"/>
    </source>
</evidence>